<name>A0ABM6BYJ3_9ENTR</name>
<evidence type="ECO:0000256" key="3">
    <source>
        <dbReference type="ARBA" id="ARBA00023199"/>
    </source>
</evidence>
<dbReference type="SUPFAM" id="SSF100879">
    <property type="entry name" value="Lesion bypass DNA polymerase (Y-family), little finger domain"/>
    <property type="match status" value="1"/>
</dbReference>
<dbReference type="SUPFAM" id="SSF56672">
    <property type="entry name" value="DNA/RNA polymerases"/>
    <property type="match status" value="1"/>
</dbReference>
<dbReference type="Pfam" id="PF13438">
    <property type="entry name" value="DUF4113"/>
    <property type="match status" value="1"/>
</dbReference>
<evidence type="ECO:0000313" key="8">
    <source>
        <dbReference type="Proteomes" id="UP000078227"/>
    </source>
</evidence>
<proteinExistence type="inferred from homology"/>
<dbReference type="Gene3D" id="3.30.1490.100">
    <property type="entry name" value="DNA polymerase, Y-family, little finger domain"/>
    <property type="match status" value="1"/>
</dbReference>
<dbReference type="InterPro" id="IPR001126">
    <property type="entry name" value="UmuC"/>
</dbReference>
<dbReference type="Pfam" id="PF00817">
    <property type="entry name" value="IMS"/>
    <property type="match status" value="1"/>
</dbReference>
<dbReference type="PANTHER" id="PTHR11076:SF34">
    <property type="entry name" value="PROTEIN UMUC"/>
    <property type="match status" value="1"/>
</dbReference>
<dbReference type="NCBIfam" id="NF002955">
    <property type="entry name" value="PRK03609.1"/>
    <property type="match status" value="1"/>
</dbReference>
<dbReference type="Gene3D" id="3.40.1170.60">
    <property type="match status" value="1"/>
</dbReference>
<evidence type="ECO:0000256" key="4">
    <source>
        <dbReference type="ARBA" id="ARBA00023204"/>
    </source>
</evidence>
<dbReference type="InterPro" id="IPR017961">
    <property type="entry name" value="DNA_pol_Y-fam_little_finger"/>
</dbReference>
<keyword evidence="4" id="KW-0234">DNA repair</keyword>
<dbReference type="PANTHER" id="PTHR11076">
    <property type="entry name" value="DNA REPAIR POLYMERASE UMUC / TRANSFERASE FAMILY MEMBER"/>
    <property type="match status" value="1"/>
</dbReference>
<dbReference type="InterPro" id="IPR043502">
    <property type="entry name" value="DNA/RNA_pol_sf"/>
</dbReference>
<protein>
    <submittedName>
        <fullName evidence="7">Y-family DNA polymerase</fullName>
    </submittedName>
</protein>
<evidence type="ECO:0000256" key="5">
    <source>
        <dbReference type="ARBA" id="ARBA00023236"/>
    </source>
</evidence>
<dbReference type="Gene3D" id="3.30.70.270">
    <property type="match status" value="1"/>
</dbReference>
<evidence type="ECO:0000313" key="7">
    <source>
        <dbReference type="EMBL" id="ANI83438.1"/>
    </source>
</evidence>
<gene>
    <name evidence="7" type="ORF">AWR26_15200</name>
</gene>
<dbReference type="InterPro" id="IPR050116">
    <property type="entry name" value="DNA_polymerase-Y"/>
</dbReference>
<sequence length="421" mass="47685">MFALCDVNSFYASCETVFRPDLRGMPVVVLSNNDGCVIARSAEAKPFVVMGEPYFKQKEAFRRHGIVAFSSNYELYADMSNRVMTTLEEMSPRVEIYSIDEAFCDLTGVRSCRDLTDFGREIRATVLKRTHLTVGVGIAQTKTLAKLANHAAKKWQRQTGGVLDLSNQARQRKLMAVLPVEDVWGIGRRISKKLDAMGIKTALDLADTDIRFIRKHFSVVLERTVRELRGESCLGFEEFAPAKQEIVCSRSFDGRITDYEDMRQAICSYASRAAEKLRGEHQYCRFISAFVKTSPFAPNEPYYGNSASVKLLTPTQDSRDIIGAATRCLDRIWKDAHRYQKAGVMLGDFFSQGVAQLNLFDDNAPRANSEKLMEVLDQLNKKDGRGTLYFAGQGIQQQWQMKRDMLSPRYTTRFSDLLTVK</sequence>
<keyword evidence="2" id="KW-0227">DNA damage</keyword>
<dbReference type="RefSeq" id="WP_064567144.1">
    <property type="nucleotide sequence ID" value="NZ_CP014007.2"/>
</dbReference>
<dbReference type="InterPro" id="IPR036775">
    <property type="entry name" value="DNA_pol_Y-fam_lit_finger_sf"/>
</dbReference>
<comment type="similarity">
    <text evidence="1">Belongs to the DNA polymerase type-Y family.</text>
</comment>
<evidence type="ECO:0000256" key="2">
    <source>
        <dbReference type="ARBA" id="ARBA00022763"/>
    </source>
</evidence>
<keyword evidence="5" id="KW-0742">SOS response</keyword>
<dbReference type="EMBL" id="CP014007">
    <property type="protein sequence ID" value="ANI83438.1"/>
    <property type="molecule type" value="Genomic_DNA"/>
</dbReference>
<evidence type="ECO:0000259" key="6">
    <source>
        <dbReference type="PROSITE" id="PS50173"/>
    </source>
</evidence>
<accession>A0ABM6BYJ3</accession>
<dbReference type="PROSITE" id="PS50173">
    <property type="entry name" value="UMUC"/>
    <property type="match status" value="1"/>
</dbReference>
<reference evidence="7 8" key="1">
    <citation type="submission" date="2021-03" db="EMBL/GenBank/DDBJ databases">
        <authorList>
            <person name="Li Y."/>
            <person name="Li S."/>
            <person name="Chen M."/>
            <person name="Peng G."/>
            <person name="Tan Z."/>
            <person name="An Q."/>
        </authorList>
    </citation>
    <scope>NUCLEOTIDE SEQUENCE [LARGE SCALE GENOMIC DNA]</scope>
    <source>
        <strain evidence="7 8">Ola 51</strain>
    </source>
</reference>
<dbReference type="Proteomes" id="UP000078227">
    <property type="component" value="Chromosome"/>
</dbReference>
<feature type="domain" description="UmuC" evidence="6">
    <location>
        <begin position="2"/>
        <end position="187"/>
    </location>
</feature>
<dbReference type="InterPro" id="IPR043128">
    <property type="entry name" value="Rev_trsase/Diguanyl_cyclase"/>
</dbReference>
<dbReference type="Pfam" id="PF11799">
    <property type="entry name" value="IMS_C"/>
    <property type="match status" value="1"/>
</dbReference>
<keyword evidence="3" id="KW-0741">SOS mutagenesis</keyword>
<dbReference type="Gene3D" id="1.10.150.20">
    <property type="entry name" value="5' to 3' exonuclease, C-terminal subdomain"/>
    <property type="match status" value="1"/>
</dbReference>
<dbReference type="InterPro" id="IPR025188">
    <property type="entry name" value="DUF4113"/>
</dbReference>
<dbReference type="CDD" id="cd01700">
    <property type="entry name" value="PolY_Pol_V_umuC"/>
    <property type="match status" value="1"/>
</dbReference>
<evidence type="ECO:0000256" key="1">
    <source>
        <dbReference type="ARBA" id="ARBA00010945"/>
    </source>
</evidence>
<organism evidence="7 8">
    <name type="scientific">Kosakonia oryzae</name>
    <dbReference type="NCBI Taxonomy" id="497725"/>
    <lineage>
        <taxon>Bacteria</taxon>
        <taxon>Pseudomonadati</taxon>
        <taxon>Pseudomonadota</taxon>
        <taxon>Gammaproteobacteria</taxon>
        <taxon>Enterobacterales</taxon>
        <taxon>Enterobacteriaceae</taxon>
        <taxon>Kosakonia</taxon>
    </lineage>
</organism>
<keyword evidence="8" id="KW-1185">Reference proteome</keyword>